<dbReference type="AlphaFoldDB" id="A0A939G5V0"/>
<organism evidence="1 2">
    <name type="scientific">Fibrella aquatilis</name>
    <dbReference type="NCBI Taxonomy" id="2817059"/>
    <lineage>
        <taxon>Bacteria</taxon>
        <taxon>Pseudomonadati</taxon>
        <taxon>Bacteroidota</taxon>
        <taxon>Cytophagia</taxon>
        <taxon>Cytophagales</taxon>
        <taxon>Spirosomataceae</taxon>
        <taxon>Fibrella</taxon>
    </lineage>
</organism>
<comment type="caution">
    <text evidence="1">The sequence shown here is derived from an EMBL/GenBank/DDBJ whole genome shotgun (WGS) entry which is preliminary data.</text>
</comment>
<accession>A0A939G5V0</accession>
<dbReference type="EMBL" id="JAFMYU010000008">
    <property type="protein sequence ID" value="MBO0931768.1"/>
    <property type="molecule type" value="Genomic_DNA"/>
</dbReference>
<sequence length="173" mass="19429">MKGLIRLTYYKIIDATSVKAWDKVVFDETYQEFFMQAQRYDQAGQYPTFAALLANVPRAAELHYLSSRAAMGYLQQLNQVIPDVVNAVGKSCLPFTQFKFEVLASDVTQKAAHRIAISFYSDPLTWIDTVGDRLLVAYGDQRPVLQAGSEVPTDLIAMQPYLSISSFQGTFQP</sequence>
<protein>
    <submittedName>
        <fullName evidence="1">Uncharacterized protein</fullName>
    </submittedName>
</protein>
<gene>
    <name evidence="1" type="ORF">J2I48_12230</name>
</gene>
<dbReference type="Proteomes" id="UP000664795">
    <property type="component" value="Unassembled WGS sequence"/>
</dbReference>
<keyword evidence="2" id="KW-1185">Reference proteome</keyword>
<dbReference type="RefSeq" id="WP_207335820.1">
    <property type="nucleotide sequence ID" value="NZ_JAFMYU010000008.1"/>
</dbReference>
<evidence type="ECO:0000313" key="2">
    <source>
        <dbReference type="Proteomes" id="UP000664795"/>
    </source>
</evidence>
<proteinExistence type="predicted"/>
<name>A0A939G5V0_9BACT</name>
<reference evidence="1 2" key="1">
    <citation type="submission" date="2021-03" db="EMBL/GenBank/DDBJ databases">
        <title>Fibrella sp. HMF5036 genome sequencing and assembly.</title>
        <authorList>
            <person name="Kang H."/>
            <person name="Kim H."/>
            <person name="Bae S."/>
            <person name="Joh K."/>
        </authorList>
    </citation>
    <scope>NUCLEOTIDE SEQUENCE [LARGE SCALE GENOMIC DNA]</scope>
    <source>
        <strain evidence="1 2">HMF5036</strain>
    </source>
</reference>
<evidence type="ECO:0000313" key="1">
    <source>
        <dbReference type="EMBL" id="MBO0931768.1"/>
    </source>
</evidence>